<dbReference type="Gene3D" id="3.80.10.10">
    <property type="entry name" value="Ribonuclease Inhibitor"/>
    <property type="match status" value="1"/>
</dbReference>
<reference evidence="2 3" key="2">
    <citation type="submission" date="2024-07" db="EMBL/GenBank/DDBJ databases">
        <authorList>
            <person name="Akdeniz Z."/>
        </authorList>
    </citation>
    <scope>NUCLEOTIDE SEQUENCE [LARGE SCALE GENOMIC DNA]</scope>
</reference>
<sequence>MYVRDFSNVFSFSNALQRLSQFSNAYWLALLVSHKFQYFKDIKSFILNLVGIEQMKQLTHLNIKNNFIITIKPLQELSNLKHLQLDNNFTHDPNTLTSHQNYSLE</sequence>
<dbReference type="SUPFAM" id="SSF52058">
    <property type="entry name" value="L domain-like"/>
    <property type="match status" value="1"/>
</dbReference>
<accession>A0AA86UQ78</accession>
<evidence type="ECO:0000313" key="3">
    <source>
        <dbReference type="Proteomes" id="UP001642409"/>
    </source>
</evidence>
<name>A0AA86UQ78_9EUKA</name>
<organism evidence="1">
    <name type="scientific">Hexamita inflata</name>
    <dbReference type="NCBI Taxonomy" id="28002"/>
    <lineage>
        <taxon>Eukaryota</taxon>
        <taxon>Metamonada</taxon>
        <taxon>Diplomonadida</taxon>
        <taxon>Hexamitidae</taxon>
        <taxon>Hexamitinae</taxon>
        <taxon>Hexamita</taxon>
    </lineage>
</organism>
<dbReference type="InterPro" id="IPR001611">
    <property type="entry name" value="Leu-rich_rpt"/>
</dbReference>
<dbReference type="InterPro" id="IPR032675">
    <property type="entry name" value="LRR_dom_sf"/>
</dbReference>
<dbReference type="Proteomes" id="UP001642409">
    <property type="component" value="Unassembled WGS sequence"/>
</dbReference>
<evidence type="ECO:0000313" key="1">
    <source>
        <dbReference type="EMBL" id="CAI9960176.1"/>
    </source>
</evidence>
<dbReference type="EMBL" id="CATOUU010000929">
    <property type="protein sequence ID" value="CAI9960176.1"/>
    <property type="molecule type" value="Genomic_DNA"/>
</dbReference>
<keyword evidence="3" id="KW-1185">Reference proteome</keyword>
<proteinExistence type="predicted"/>
<protein>
    <submittedName>
        <fullName evidence="1">Leucine-rich repeat domain superfamily</fullName>
    </submittedName>
    <submittedName>
        <fullName evidence="2">Leucine-rich_repeat domain superfamily</fullName>
    </submittedName>
</protein>
<gene>
    <name evidence="1" type="ORF">HINF_LOCUS47821</name>
    <name evidence="2" type="ORF">HINF_LOCUS57143</name>
</gene>
<dbReference type="AlphaFoldDB" id="A0AA86UQ78"/>
<dbReference type="PROSITE" id="PS51450">
    <property type="entry name" value="LRR"/>
    <property type="match status" value="1"/>
</dbReference>
<comment type="caution">
    <text evidence="1">The sequence shown here is derived from an EMBL/GenBank/DDBJ whole genome shotgun (WGS) entry which is preliminary data.</text>
</comment>
<reference evidence="1" key="1">
    <citation type="submission" date="2023-06" db="EMBL/GenBank/DDBJ databases">
        <authorList>
            <person name="Kurt Z."/>
        </authorList>
    </citation>
    <scope>NUCLEOTIDE SEQUENCE</scope>
</reference>
<dbReference type="EMBL" id="CAXDID020000313">
    <property type="protein sequence ID" value="CAL6075307.1"/>
    <property type="molecule type" value="Genomic_DNA"/>
</dbReference>
<evidence type="ECO:0000313" key="2">
    <source>
        <dbReference type="EMBL" id="CAL6075307.1"/>
    </source>
</evidence>